<dbReference type="SUPFAM" id="SSF48452">
    <property type="entry name" value="TPR-like"/>
    <property type="match status" value="1"/>
</dbReference>
<keyword evidence="3" id="KW-1185">Reference proteome</keyword>
<name>A0ABW5NKG3_9SPHI</name>
<organism evidence="2 3">
    <name type="scientific">Sphingobacterium corticis</name>
    <dbReference type="NCBI Taxonomy" id="1812823"/>
    <lineage>
        <taxon>Bacteria</taxon>
        <taxon>Pseudomonadati</taxon>
        <taxon>Bacteroidota</taxon>
        <taxon>Sphingobacteriia</taxon>
        <taxon>Sphingobacteriales</taxon>
        <taxon>Sphingobacteriaceae</taxon>
        <taxon>Sphingobacterium</taxon>
    </lineage>
</organism>
<dbReference type="Proteomes" id="UP001597393">
    <property type="component" value="Unassembled WGS sequence"/>
</dbReference>
<evidence type="ECO:0000313" key="2">
    <source>
        <dbReference type="EMBL" id="MFD2599201.1"/>
    </source>
</evidence>
<dbReference type="Pfam" id="PF13181">
    <property type="entry name" value="TPR_8"/>
    <property type="match status" value="1"/>
</dbReference>
<dbReference type="InterPro" id="IPR011990">
    <property type="entry name" value="TPR-like_helical_dom_sf"/>
</dbReference>
<dbReference type="InterPro" id="IPR019734">
    <property type="entry name" value="TPR_rpt"/>
</dbReference>
<dbReference type="SMART" id="SM00028">
    <property type="entry name" value="TPR"/>
    <property type="match status" value="4"/>
</dbReference>
<dbReference type="PROSITE" id="PS50005">
    <property type="entry name" value="TPR"/>
    <property type="match status" value="1"/>
</dbReference>
<dbReference type="RefSeq" id="WP_380869327.1">
    <property type="nucleotide sequence ID" value="NZ_JBHUMA010000006.1"/>
</dbReference>
<dbReference type="Gene3D" id="1.25.40.10">
    <property type="entry name" value="Tetratricopeptide repeat domain"/>
    <property type="match status" value="2"/>
</dbReference>
<protein>
    <submittedName>
        <fullName evidence="2">Tetratricopeptide repeat protein</fullName>
    </submittedName>
</protein>
<reference evidence="3" key="1">
    <citation type="journal article" date="2019" name="Int. J. Syst. Evol. Microbiol.">
        <title>The Global Catalogue of Microorganisms (GCM) 10K type strain sequencing project: providing services to taxonomists for standard genome sequencing and annotation.</title>
        <authorList>
            <consortium name="The Broad Institute Genomics Platform"/>
            <consortium name="The Broad Institute Genome Sequencing Center for Infectious Disease"/>
            <person name="Wu L."/>
            <person name="Ma J."/>
        </authorList>
    </citation>
    <scope>NUCLEOTIDE SEQUENCE [LARGE SCALE GENOMIC DNA]</scope>
    <source>
        <strain evidence="3">KCTC 42248</strain>
    </source>
</reference>
<keyword evidence="1" id="KW-0802">TPR repeat</keyword>
<comment type="caution">
    <text evidence="2">The sequence shown here is derived from an EMBL/GenBank/DDBJ whole genome shotgun (WGS) entry which is preliminary data.</text>
</comment>
<accession>A0ABW5NKG3</accession>
<sequence length="199" mass="23159">MKSFKNIRNKNMNEGEIFFYNEDYEKALEFFNSVYDIDNQNWKALNYIGICLTALSRFDEARSCFELSISINGDISDTWALFSTHYLAIQDLDNAEICVGHALRLEGSEIAYAEIAIYYYTIENFDNCEVFVRKSLSINGKNSTALNTLGLLKVYFKLYRDAIKIFQLLTKINPNYSMWYNNLGQAYQLDGRLNWQKGL</sequence>
<dbReference type="EMBL" id="JBHUMA010000006">
    <property type="protein sequence ID" value="MFD2599201.1"/>
    <property type="molecule type" value="Genomic_DNA"/>
</dbReference>
<dbReference type="PANTHER" id="PTHR12558:SF13">
    <property type="entry name" value="CELL DIVISION CYCLE PROTEIN 27 HOMOLOG"/>
    <property type="match status" value="1"/>
</dbReference>
<proteinExistence type="predicted"/>
<gene>
    <name evidence="2" type="ORF">ACFSQ3_09575</name>
</gene>
<dbReference type="PANTHER" id="PTHR12558">
    <property type="entry name" value="CELL DIVISION CYCLE 16,23,27"/>
    <property type="match status" value="1"/>
</dbReference>
<feature type="repeat" description="TPR" evidence="1">
    <location>
        <begin position="8"/>
        <end position="41"/>
    </location>
</feature>
<evidence type="ECO:0000313" key="3">
    <source>
        <dbReference type="Proteomes" id="UP001597393"/>
    </source>
</evidence>
<evidence type="ECO:0000256" key="1">
    <source>
        <dbReference type="PROSITE-ProRule" id="PRU00339"/>
    </source>
</evidence>